<reference evidence="2 3" key="1">
    <citation type="submission" date="2023-03" db="EMBL/GenBank/DDBJ databases">
        <title>Diaphorobacter basophil sp. nov., isolated from a sewage-treatment plant.</title>
        <authorList>
            <person name="Yang K."/>
        </authorList>
    </citation>
    <scope>NUCLEOTIDE SEQUENCE [LARGE SCALE GENOMIC DNA]</scope>
    <source>
        <strain evidence="2 3">Y-1</strain>
    </source>
</reference>
<evidence type="ECO:0000313" key="3">
    <source>
        <dbReference type="Proteomes" id="UP001303211"/>
    </source>
</evidence>
<dbReference type="Pfam" id="PF00149">
    <property type="entry name" value="Metallophos"/>
    <property type="match status" value="1"/>
</dbReference>
<dbReference type="SUPFAM" id="SSF56300">
    <property type="entry name" value="Metallo-dependent phosphatases"/>
    <property type="match status" value="1"/>
</dbReference>
<protein>
    <submittedName>
        <fullName evidence="2">Metallophosphoesterase</fullName>
    </submittedName>
</protein>
<dbReference type="Gene3D" id="3.60.21.10">
    <property type="match status" value="1"/>
</dbReference>
<dbReference type="InterPro" id="IPR029052">
    <property type="entry name" value="Metallo-depent_PP-like"/>
</dbReference>
<dbReference type="EMBL" id="CP136921">
    <property type="protein sequence ID" value="WOO32404.1"/>
    <property type="molecule type" value="Genomic_DNA"/>
</dbReference>
<accession>A0ABZ0J672</accession>
<dbReference type="InterPro" id="IPR004843">
    <property type="entry name" value="Calcineurin-like_PHP"/>
</dbReference>
<gene>
    <name evidence="2" type="ORF">P4826_18815</name>
</gene>
<dbReference type="Proteomes" id="UP001303211">
    <property type="component" value="Chromosome"/>
</dbReference>
<sequence>MSLVQSLPSGSLDIVGDIHGEIAALRQLLTHLGYDEQGHHPQGRRLVFVGDFCDRGPDSPAVLRLVLSMIAAGTALAVLGNHEINLLREDAKDGSGWFFDSRLASDEPKYAPFARLSKADAATLLQQLNQMPIALEREDLRVVHAAWLSPQIAMARSLPVGDVRHAYDRYEDQAAEQARSSQVLQRMQTERQRWPHSLEDGAQRPPFLPAHSERELGKAMVNPLKVLTTGVERECRTPFYAGGKWRFVQRVAWWSEYTEAPAVVVGHYWRRPLAGDAAAHGPQAENLFGHTGPLAWLGARGNVFCVDYSVGARWAARRNGEDPARRFKLAALRWPERTLVFDDGVQLATEGFGAPGKAQAAARPS</sequence>
<keyword evidence="3" id="KW-1185">Reference proteome</keyword>
<evidence type="ECO:0000259" key="1">
    <source>
        <dbReference type="Pfam" id="PF00149"/>
    </source>
</evidence>
<dbReference type="PANTHER" id="PTHR42850:SF7">
    <property type="entry name" value="BIS(5'-NUCLEOSYL)-TETRAPHOSPHATASE PRPE [ASYMMETRICAL]"/>
    <property type="match status" value="1"/>
</dbReference>
<feature type="domain" description="Calcineurin-like phosphoesterase" evidence="1">
    <location>
        <begin position="14"/>
        <end position="135"/>
    </location>
</feature>
<dbReference type="RefSeq" id="WP_317701865.1">
    <property type="nucleotide sequence ID" value="NZ_CP136921.1"/>
</dbReference>
<proteinExistence type="predicted"/>
<dbReference type="PANTHER" id="PTHR42850">
    <property type="entry name" value="METALLOPHOSPHOESTERASE"/>
    <property type="match status" value="1"/>
</dbReference>
<organism evidence="2 3">
    <name type="scientific">Diaphorobacter limosus</name>
    <dbReference type="NCBI Taxonomy" id="3036128"/>
    <lineage>
        <taxon>Bacteria</taxon>
        <taxon>Pseudomonadati</taxon>
        <taxon>Pseudomonadota</taxon>
        <taxon>Betaproteobacteria</taxon>
        <taxon>Burkholderiales</taxon>
        <taxon>Comamonadaceae</taxon>
        <taxon>Diaphorobacter</taxon>
    </lineage>
</organism>
<evidence type="ECO:0000313" key="2">
    <source>
        <dbReference type="EMBL" id="WOO32404.1"/>
    </source>
</evidence>
<name>A0ABZ0J672_9BURK</name>
<dbReference type="InterPro" id="IPR050126">
    <property type="entry name" value="Ap4A_hydrolase"/>
</dbReference>